<dbReference type="AlphaFoldDB" id="A0A1B7YNU3"/>
<dbReference type="Proteomes" id="UP000092177">
    <property type="component" value="Chromosome 2"/>
</dbReference>
<evidence type="ECO:0000256" key="1">
    <source>
        <dbReference type="SAM" id="MobiDB-lite"/>
    </source>
</evidence>
<evidence type="ECO:0000313" key="3">
    <source>
        <dbReference type="EMBL" id="OBR13727.1"/>
    </source>
</evidence>
<dbReference type="VEuPathDB" id="FungiDB:CH63R_02453"/>
<reference evidence="4" key="1">
    <citation type="journal article" date="2017" name="BMC Genomics">
        <title>Gapless genome assembly of Colletotrichum higginsianum reveals chromosome structure and association of transposable elements with secondary metabolite gene clusters.</title>
        <authorList>
            <person name="Dallery J.-F."/>
            <person name="Lapalu N."/>
            <person name="Zampounis A."/>
            <person name="Pigne S."/>
            <person name="Luyten I."/>
            <person name="Amselem J."/>
            <person name="Wittenberg A.H.J."/>
            <person name="Zhou S."/>
            <person name="de Queiroz M.V."/>
            <person name="Robin G.P."/>
            <person name="Auger A."/>
            <person name="Hainaut M."/>
            <person name="Henrissat B."/>
            <person name="Kim K.-T."/>
            <person name="Lee Y.-H."/>
            <person name="Lespinet O."/>
            <person name="Schwartz D.C."/>
            <person name="Thon M.R."/>
            <person name="O'Connell R.J."/>
        </authorList>
    </citation>
    <scope>NUCLEOTIDE SEQUENCE [LARGE SCALE GENOMIC DNA]</scope>
    <source>
        <strain evidence="4">IMI 349063</strain>
    </source>
</reference>
<dbReference type="OrthoDB" id="4850116at2759"/>
<sequence length="717" mass="74547">MNKNFPRSHCGYYREDDDVSVHEGAIERNKDWSTYRKTDAFILFCAAGVLFTILGGGIAIAAHCKPLPTSRVSYTPASHPTDPVVVASGGSATGSAGQASDAHIVARFPVMQLNAANPTGIHFTANHTHSIISFTGTSILCADDSEPTETETATESKNQTATDGITTIEMTRTQTVHKTAEGTTVSSAKPINATLSGSSAHSEFVTVVTQFLTTSVTETAFLTATAIATATESIVSESKATMSSGKASSSASTSEATSQVETSSADVASVVLTKTLTRTRMATSTIQEVVSTVTHTPTTVIHSTVTVTQQPLVTSSQEAQCSHDAQDHTVYITVTKSDNSSSKAVKTSKPTSSAVATPKVTDATVIVTYTVTIDSLTPISKISKVSSSSIVAKHSTKEVSSSSKTTRIVTQVATQTVYVTVADGTTIAFSTAVSSALGHVGTPVLTSIPSTESAQASTATDVVVITTTVTDQVFQTVSASSTSPVDVETRVETDTQTSLVTVTALPSTTPESSLSSKSIFTTVVLTGRATKTVTVGGGMATVTVTPKKPTASSSVVGHNSTMLSTKVIITQVVRTKTVTVSGHVETSLVTVLKNLTSTITLTRVHNATVTSIVTDTARLPRMNTTIHITGTPMMHPRPTFPPYALTNGTAMRPSTTYFHPSGNLSVSHPLPTSSAAVTSNAEKRAEPVIFGIDAATGGCKSCTTCLVIFVLGLLVLF</sequence>
<protein>
    <submittedName>
        <fullName evidence="3">Uncharacterized protein</fullName>
    </submittedName>
</protein>
<feature type="transmembrane region" description="Helical" evidence="2">
    <location>
        <begin position="40"/>
        <end position="62"/>
    </location>
</feature>
<dbReference type="EMBL" id="LTAN01000002">
    <property type="protein sequence ID" value="OBR13727.1"/>
    <property type="molecule type" value="Genomic_DNA"/>
</dbReference>
<evidence type="ECO:0000256" key="2">
    <source>
        <dbReference type="SAM" id="Phobius"/>
    </source>
</evidence>
<comment type="caution">
    <text evidence="3">The sequence shown here is derived from an EMBL/GenBank/DDBJ whole genome shotgun (WGS) entry which is preliminary data.</text>
</comment>
<dbReference type="RefSeq" id="XP_018162244.1">
    <property type="nucleotide sequence ID" value="XM_018297428.1"/>
</dbReference>
<accession>A0A1B7YNU3</accession>
<proteinExistence type="predicted"/>
<keyword evidence="2" id="KW-0472">Membrane</keyword>
<gene>
    <name evidence="3" type="ORF">CH63R_02453</name>
</gene>
<dbReference type="GeneID" id="28861535"/>
<feature type="compositionally biased region" description="Low complexity" evidence="1">
    <location>
        <begin position="238"/>
        <end position="264"/>
    </location>
</feature>
<organism evidence="3 4">
    <name type="scientific">Colletotrichum higginsianum (strain IMI 349063)</name>
    <name type="common">Crucifer anthracnose fungus</name>
    <dbReference type="NCBI Taxonomy" id="759273"/>
    <lineage>
        <taxon>Eukaryota</taxon>
        <taxon>Fungi</taxon>
        <taxon>Dikarya</taxon>
        <taxon>Ascomycota</taxon>
        <taxon>Pezizomycotina</taxon>
        <taxon>Sordariomycetes</taxon>
        <taxon>Hypocreomycetidae</taxon>
        <taxon>Glomerellales</taxon>
        <taxon>Glomerellaceae</taxon>
        <taxon>Colletotrichum</taxon>
        <taxon>Colletotrichum destructivum species complex</taxon>
    </lineage>
</organism>
<keyword evidence="2" id="KW-0812">Transmembrane</keyword>
<name>A0A1B7YNU3_COLHI</name>
<dbReference type="KEGG" id="chig:CH63R_02453"/>
<evidence type="ECO:0000313" key="4">
    <source>
        <dbReference type="Proteomes" id="UP000092177"/>
    </source>
</evidence>
<keyword evidence="4" id="KW-1185">Reference proteome</keyword>
<keyword evidence="2" id="KW-1133">Transmembrane helix</keyword>
<feature type="region of interest" description="Disordered" evidence="1">
    <location>
        <begin position="236"/>
        <end position="264"/>
    </location>
</feature>